<gene>
    <name evidence="8" type="primary">fliO</name>
    <name evidence="8" type="ORF">I4W93_001385</name>
</gene>
<evidence type="ECO:0000256" key="1">
    <source>
        <dbReference type="ARBA" id="ARBA00022475"/>
    </source>
</evidence>
<dbReference type="PANTHER" id="PTHR38766">
    <property type="entry name" value="FLAGELLAR PROTEIN FLIO"/>
    <property type="match status" value="1"/>
</dbReference>
<dbReference type="InterPro" id="IPR052205">
    <property type="entry name" value="FliO/MopB"/>
</dbReference>
<accession>A0ABS7X3V1</accession>
<comment type="similarity">
    <text evidence="6 7">Belongs to the FliO/MopB family.</text>
</comment>
<comment type="subcellular location">
    <subcellularLocation>
        <location evidence="7">Cell membrane</location>
    </subcellularLocation>
    <subcellularLocation>
        <location evidence="7">Bacterial flagellum basal body</location>
    </subcellularLocation>
</comment>
<keyword evidence="8" id="KW-0969">Cilium</keyword>
<keyword evidence="9" id="KW-1185">Reference proteome</keyword>
<dbReference type="Pfam" id="PF04347">
    <property type="entry name" value="FliO"/>
    <property type="match status" value="1"/>
</dbReference>
<feature type="transmembrane region" description="Helical" evidence="7">
    <location>
        <begin position="99"/>
        <end position="117"/>
    </location>
</feature>
<keyword evidence="2 7" id="KW-0812">Transmembrane</keyword>
<keyword evidence="8" id="KW-0966">Cell projection</keyword>
<keyword evidence="5 7" id="KW-0975">Bacterial flagellum</keyword>
<dbReference type="InterPro" id="IPR022781">
    <property type="entry name" value="Flagellar_biosynth_FliO"/>
</dbReference>
<protein>
    <recommendedName>
        <fullName evidence="7">Flagellar protein</fullName>
    </recommendedName>
</protein>
<keyword evidence="1 7" id="KW-1003">Cell membrane</keyword>
<keyword evidence="8" id="KW-0282">Flagellum</keyword>
<dbReference type="Proteomes" id="UP000663814">
    <property type="component" value="Unassembled WGS sequence"/>
</dbReference>
<dbReference type="NCBIfam" id="TIGR03500">
    <property type="entry name" value="FliO_TIGR"/>
    <property type="match status" value="1"/>
</dbReference>
<evidence type="ECO:0000256" key="2">
    <source>
        <dbReference type="ARBA" id="ARBA00022692"/>
    </source>
</evidence>
<name>A0ABS7X3V1_9GAMM</name>
<dbReference type="EMBL" id="JAERPS020000001">
    <property type="protein sequence ID" value="MBZ9610238.1"/>
    <property type="molecule type" value="Genomic_DNA"/>
</dbReference>
<evidence type="ECO:0000256" key="6">
    <source>
        <dbReference type="ARBA" id="ARBA00037937"/>
    </source>
</evidence>
<evidence type="ECO:0000313" key="8">
    <source>
        <dbReference type="EMBL" id="MBZ9610238.1"/>
    </source>
</evidence>
<evidence type="ECO:0000313" key="9">
    <source>
        <dbReference type="Proteomes" id="UP000663814"/>
    </source>
</evidence>
<reference evidence="8 9" key="1">
    <citation type="submission" date="2021-08" db="EMBL/GenBank/DDBJ databases">
        <title>Rheinheimera aquimaris sp. nov., isolated from seawater of the East Sea in Korea.</title>
        <authorList>
            <person name="Kim K.H."/>
            <person name="Wenting R."/>
            <person name="Kim K.R."/>
            <person name="Jeon C.O."/>
        </authorList>
    </citation>
    <scope>NUCLEOTIDE SEQUENCE [LARGE SCALE GENOMIC DNA]</scope>
    <source>
        <strain evidence="8 9">MA-13</strain>
    </source>
</reference>
<evidence type="ECO:0000256" key="3">
    <source>
        <dbReference type="ARBA" id="ARBA00022989"/>
    </source>
</evidence>
<dbReference type="PANTHER" id="PTHR38766:SF1">
    <property type="entry name" value="FLAGELLAR PROTEIN FLIO"/>
    <property type="match status" value="1"/>
</dbReference>
<evidence type="ECO:0000256" key="7">
    <source>
        <dbReference type="RuleBase" id="RU362064"/>
    </source>
</evidence>
<sequence length="192" mass="20711">MKLDAIGKTVFVAALFYGMLSSDALVAQEDATQKLLTQDVALQDETTAQAETAEQLEELQPAASAVSDAKPANNTAASVPEALKPSPVRPTAGISLGKMALSLAIVVAIVLVLGWLFKKLTLRLPGNRHIKIISTLALGQKERLLVIEMQGKQRVIGVTAHSVNFLFELENPLPEEKLASDFHTQLQSFLKK</sequence>
<proteinExistence type="inferred from homology"/>
<keyword evidence="3 7" id="KW-1133">Transmembrane helix</keyword>
<organism evidence="8 9">
    <name type="scientific">Rheinheimera maricola</name>
    <dbReference type="NCBI Taxonomy" id="2793282"/>
    <lineage>
        <taxon>Bacteria</taxon>
        <taxon>Pseudomonadati</taxon>
        <taxon>Pseudomonadota</taxon>
        <taxon>Gammaproteobacteria</taxon>
        <taxon>Chromatiales</taxon>
        <taxon>Chromatiaceae</taxon>
        <taxon>Rheinheimera</taxon>
    </lineage>
</organism>
<evidence type="ECO:0000256" key="5">
    <source>
        <dbReference type="ARBA" id="ARBA00023143"/>
    </source>
</evidence>
<keyword evidence="4 7" id="KW-0472">Membrane</keyword>
<evidence type="ECO:0000256" key="4">
    <source>
        <dbReference type="ARBA" id="ARBA00023136"/>
    </source>
</evidence>
<dbReference type="RefSeq" id="WP_224673209.1">
    <property type="nucleotide sequence ID" value="NZ_JAERPS020000001.1"/>
</dbReference>
<comment type="caution">
    <text evidence="8">The sequence shown here is derived from an EMBL/GenBank/DDBJ whole genome shotgun (WGS) entry which is preliminary data.</text>
</comment>